<evidence type="ECO:0000256" key="2">
    <source>
        <dbReference type="ARBA" id="ARBA00022723"/>
    </source>
</evidence>
<keyword evidence="8" id="KW-0804">Transcription</keyword>
<feature type="domain" description="C2H2-type" evidence="11">
    <location>
        <begin position="122"/>
        <end position="150"/>
    </location>
</feature>
<dbReference type="SUPFAM" id="SSF57667">
    <property type="entry name" value="beta-beta-alpha zinc fingers"/>
    <property type="match status" value="2"/>
</dbReference>
<dbReference type="GO" id="GO:0008270">
    <property type="term" value="F:zinc ion binding"/>
    <property type="evidence" value="ECO:0007669"/>
    <property type="project" value="UniProtKB-KW"/>
</dbReference>
<keyword evidence="3" id="KW-0677">Repeat</keyword>
<evidence type="ECO:0000256" key="3">
    <source>
        <dbReference type="ARBA" id="ARBA00022737"/>
    </source>
</evidence>
<evidence type="ECO:0000256" key="4">
    <source>
        <dbReference type="ARBA" id="ARBA00022771"/>
    </source>
</evidence>
<evidence type="ECO:0000256" key="1">
    <source>
        <dbReference type="ARBA" id="ARBA00004123"/>
    </source>
</evidence>
<dbReference type="PANTHER" id="PTHR16515">
    <property type="entry name" value="PR DOMAIN ZINC FINGER PROTEIN"/>
    <property type="match status" value="1"/>
</dbReference>
<dbReference type="FunFam" id="3.30.160.60:FF:001289">
    <property type="entry name" value="Zinc finger protein 574"/>
    <property type="match status" value="1"/>
</dbReference>
<dbReference type="PANTHER" id="PTHR16515:SF58">
    <property type="entry name" value="ZINC FINGER PROTEIN 22"/>
    <property type="match status" value="1"/>
</dbReference>
<dbReference type="AlphaFoldDB" id="A0A6T6BEE3"/>
<feature type="domain" description="C2H2-type" evidence="11">
    <location>
        <begin position="209"/>
        <end position="237"/>
    </location>
</feature>
<dbReference type="GO" id="GO:0005634">
    <property type="term" value="C:nucleus"/>
    <property type="evidence" value="ECO:0007669"/>
    <property type="project" value="UniProtKB-SubCell"/>
</dbReference>
<dbReference type="GO" id="GO:0003677">
    <property type="term" value="F:DNA binding"/>
    <property type="evidence" value="ECO:0007669"/>
    <property type="project" value="UniProtKB-KW"/>
</dbReference>
<evidence type="ECO:0000256" key="7">
    <source>
        <dbReference type="ARBA" id="ARBA00023125"/>
    </source>
</evidence>
<proteinExistence type="predicted"/>
<evidence type="ECO:0000313" key="12">
    <source>
        <dbReference type="EMBL" id="CAD9229771.1"/>
    </source>
</evidence>
<dbReference type="InterPro" id="IPR050331">
    <property type="entry name" value="Zinc_finger"/>
</dbReference>
<sequence length="251" mass="29149">MRITSRGFELAQHSELSATQQSRPWVFFDMANLWEFFFLFSRNQVEVFDSSSITGEPVESRVRKELLVGDRKTALEHSLLFAATSTYIKTLQPRSLMASFSSDEEKQSSLESVVSRSSSESRRCDTCGELFQSNSNLSRHKRNIHLKDRFYLCDECGSSFSQKSNLDRHRNIVHAGERPFSCTFCFKSFSLESNLQRHQRSVHFGLKDFSCHHCLSRFADRRDLRRHEQRKHREAELYPHFSPCAESASDG</sequence>
<evidence type="ECO:0000256" key="6">
    <source>
        <dbReference type="ARBA" id="ARBA00023015"/>
    </source>
</evidence>
<dbReference type="GO" id="GO:0006357">
    <property type="term" value="P:regulation of transcription by RNA polymerase II"/>
    <property type="evidence" value="ECO:0007669"/>
    <property type="project" value="UniProtKB-ARBA"/>
</dbReference>
<protein>
    <recommendedName>
        <fullName evidence="11">C2H2-type domain-containing protein</fullName>
    </recommendedName>
</protein>
<keyword evidence="9" id="KW-0539">Nucleus</keyword>
<dbReference type="Gene3D" id="3.30.160.60">
    <property type="entry name" value="Classic Zinc Finger"/>
    <property type="match status" value="2"/>
</dbReference>
<dbReference type="InterPro" id="IPR036236">
    <property type="entry name" value="Znf_C2H2_sf"/>
</dbReference>
<gene>
    <name evidence="12" type="ORF">CCAE0312_LOCUS2197</name>
    <name evidence="13" type="ORF">CCAE0312_LOCUS2198</name>
</gene>
<dbReference type="SMART" id="SM00355">
    <property type="entry name" value="ZnF_C2H2"/>
    <property type="match status" value="4"/>
</dbReference>
<dbReference type="PROSITE" id="PS00028">
    <property type="entry name" value="ZINC_FINGER_C2H2_1"/>
    <property type="match status" value="4"/>
</dbReference>
<keyword evidence="4 10" id="KW-0863">Zinc-finger</keyword>
<evidence type="ECO:0000313" key="13">
    <source>
        <dbReference type="EMBL" id="CAD9229773.1"/>
    </source>
</evidence>
<evidence type="ECO:0000256" key="5">
    <source>
        <dbReference type="ARBA" id="ARBA00022833"/>
    </source>
</evidence>
<name>A0A6T6BEE3_9RHOD</name>
<feature type="domain" description="C2H2-type" evidence="11">
    <location>
        <begin position="180"/>
        <end position="208"/>
    </location>
</feature>
<dbReference type="PROSITE" id="PS50157">
    <property type="entry name" value="ZINC_FINGER_C2H2_2"/>
    <property type="match status" value="4"/>
</dbReference>
<dbReference type="EMBL" id="HBGH01003982">
    <property type="protein sequence ID" value="CAD9229773.1"/>
    <property type="molecule type" value="Transcribed_RNA"/>
</dbReference>
<evidence type="ECO:0000256" key="9">
    <source>
        <dbReference type="ARBA" id="ARBA00023242"/>
    </source>
</evidence>
<evidence type="ECO:0000259" key="11">
    <source>
        <dbReference type="PROSITE" id="PS50157"/>
    </source>
</evidence>
<dbReference type="InterPro" id="IPR013087">
    <property type="entry name" value="Znf_C2H2_type"/>
</dbReference>
<keyword evidence="5" id="KW-0862">Zinc</keyword>
<comment type="subcellular location">
    <subcellularLocation>
        <location evidence="1">Nucleus</location>
    </subcellularLocation>
</comment>
<dbReference type="EMBL" id="HBGH01003980">
    <property type="protein sequence ID" value="CAD9229771.1"/>
    <property type="molecule type" value="Transcribed_RNA"/>
</dbReference>
<evidence type="ECO:0000256" key="10">
    <source>
        <dbReference type="PROSITE-ProRule" id="PRU00042"/>
    </source>
</evidence>
<evidence type="ECO:0000256" key="8">
    <source>
        <dbReference type="ARBA" id="ARBA00023163"/>
    </source>
</evidence>
<dbReference type="Pfam" id="PF00096">
    <property type="entry name" value="zf-C2H2"/>
    <property type="match status" value="3"/>
</dbReference>
<accession>A0A6T6BEE3</accession>
<dbReference type="FunFam" id="3.30.160.60:FF:000030">
    <property type="entry name" value="Zinc finger protein 628"/>
    <property type="match status" value="1"/>
</dbReference>
<organism evidence="13">
    <name type="scientific">Compsopogon caeruleus</name>
    <dbReference type="NCBI Taxonomy" id="31354"/>
    <lineage>
        <taxon>Eukaryota</taxon>
        <taxon>Rhodophyta</taxon>
        <taxon>Compsopogonophyceae</taxon>
        <taxon>Compsopogonales</taxon>
        <taxon>Compsopogonaceae</taxon>
        <taxon>Compsopogon</taxon>
    </lineage>
</organism>
<keyword evidence="2" id="KW-0479">Metal-binding</keyword>
<keyword evidence="6" id="KW-0805">Transcription regulation</keyword>
<reference evidence="13" key="1">
    <citation type="submission" date="2021-01" db="EMBL/GenBank/DDBJ databases">
        <authorList>
            <person name="Corre E."/>
            <person name="Pelletier E."/>
            <person name="Niang G."/>
            <person name="Scheremetjew M."/>
            <person name="Finn R."/>
            <person name="Kale V."/>
            <person name="Holt S."/>
            <person name="Cochrane G."/>
            <person name="Meng A."/>
            <person name="Brown T."/>
            <person name="Cohen L."/>
        </authorList>
    </citation>
    <scope>NUCLEOTIDE SEQUENCE</scope>
    <source>
        <strain evidence="13">SAG 36.94</strain>
    </source>
</reference>
<keyword evidence="7" id="KW-0238">DNA-binding</keyword>
<feature type="domain" description="C2H2-type" evidence="11">
    <location>
        <begin position="151"/>
        <end position="179"/>
    </location>
</feature>